<name>A0A6C0I955_9ZZZZ</name>
<sequence length="125" mass="14253">MNYLIESILVGIYATILYFILNSFNLNYTVLLFLLGFLKHFLGYYLGIQSVYCGFYKQGSKAVNNFILVLLESTLEGILFIVLGTLLKTKININIIPFVISLTIHIIFEITGVHSFFLKNRCKDG</sequence>
<reference evidence="2" key="1">
    <citation type="journal article" date="2020" name="Nature">
        <title>Giant virus diversity and host interactions through global metagenomics.</title>
        <authorList>
            <person name="Schulz F."/>
            <person name="Roux S."/>
            <person name="Paez-Espino D."/>
            <person name="Jungbluth S."/>
            <person name="Walsh D.A."/>
            <person name="Denef V.J."/>
            <person name="McMahon K.D."/>
            <person name="Konstantinidis K.T."/>
            <person name="Eloe-Fadrosh E.A."/>
            <person name="Kyrpides N.C."/>
            <person name="Woyke T."/>
        </authorList>
    </citation>
    <scope>NUCLEOTIDE SEQUENCE</scope>
    <source>
        <strain evidence="2">GVMAG-M-3300023184-53</strain>
    </source>
</reference>
<feature type="transmembrane region" description="Helical" evidence="1">
    <location>
        <begin position="7"/>
        <end position="24"/>
    </location>
</feature>
<dbReference type="AlphaFoldDB" id="A0A6C0I955"/>
<keyword evidence="1" id="KW-0472">Membrane</keyword>
<keyword evidence="1" id="KW-1133">Transmembrane helix</keyword>
<organism evidence="2">
    <name type="scientific">viral metagenome</name>
    <dbReference type="NCBI Taxonomy" id="1070528"/>
    <lineage>
        <taxon>unclassified sequences</taxon>
        <taxon>metagenomes</taxon>
        <taxon>organismal metagenomes</taxon>
    </lineage>
</organism>
<feature type="transmembrane region" description="Helical" evidence="1">
    <location>
        <begin position="67"/>
        <end position="87"/>
    </location>
</feature>
<accession>A0A6C0I955</accession>
<evidence type="ECO:0000256" key="1">
    <source>
        <dbReference type="SAM" id="Phobius"/>
    </source>
</evidence>
<dbReference type="EMBL" id="MN740136">
    <property type="protein sequence ID" value="QHT89130.1"/>
    <property type="molecule type" value="Genomic_DNA"/>
</dbReference>
<keyword evidence="1" id="KW-0812">Transmembrane</keyword>
<feature type="transmembrane region" description="Helical" evidence="1">
    <location>
        <begin position="30"/>
        <end position="55"/>
    </location>
</feature>
<protein>
    <submittedName>
        <fullName evidence="2">Uncharacterized protein</fullName>
    </submittedName>
</protein>
<feature type="transmembrane region" description="Helical" evidence="1">
    <location>
        <begin position="93"/>
        <end position="118"/>
    </location>
</feature>
<proteinExistence type="predicted"/>
<evidence type="ECO:0000313" key="2">
    <source>
        <dbReference type="EMBL" id="QHT89130.1"/>
    </source>
</evidence>